<dbReference type="GO" id="GO:0005576">
    <property type="term" value="C:extracellular region"/>
    <property type="evidence" value="ECO:0007669"/>
    <property type="project" value="UniProtKB-SubCell"/>
</dbReference>
<dbReference type="PANTHER" id="PTHR45650:SF32">
    <property type="entry name" value="GDSL-LIKE LIPASE_ACYLHYDROLASE"/>
    <property type="match status" value="1"/>
</dbReference>
<evidence type="ECO:0000256" key="7">
    <source>
        <dbReference type="ARBA" id="ARBA00023098"/>
    </source>
</evidence>
<comment type="similarity">
    <text evidence="2">Belongs to the 'GDSL' lipolytic enzyme family.</text>
</comment>
<evidence type="ECO:0000313" key="9">
    <source>
        <dbReference type="Proteomes" id="UP001153076"/>
    </source>
</evidence>
<evidence type="ECO:0000256" key="4">
    <source>
        <dbReference type="ARBA" id="ARBA00022729"/>
    </source>
</evidence>
<comment type="caution">
    <text evidence="8">The sequence shown here is derived from an EMBL/GenBank/DDBJ whole genome shotgun (WGS) entry which is preliminary data.</text>
</comment>
<name>A0A9Q1QGZ8_9CARY</name>
<reference evidence="8" key="1">
    <citation type="submission" date="2022-04" db="EMBL/GenBank/DDBJ databases">
        <title>Carnegiea gigantea Genome sequencing and assembly v2.</title>
        <authorList>
            <person name="Copetti D."/>
            <person name="Sanderson M.J."/>
            <person name="Burquez A."/>
            <person name="Wojciechowski M.F."/>
        </authorList>
    </citation>
    <scope>NUCLEOTIDE SEQUENCE</scope>
    <source>
        <strain evidence="8">SGP5-SGP5p</strain>
        <tissue evidence="8">Aerial part</tissue>
    </source>
</reference>
<accession>A0A9Q1QGZ8</accession>
<dbReference type="InterPro" id="IPR036514">
    <property type="entry name" value="SGNH_hydro_sf"/>
</dbReference>
<dbReference type="PANTHER" id="PTHR45650">
    <property type="entry name" value="GDSL-LIKE LIPASE/ACYLHYDROLASE-RELATED"/>
    <property type="match status" value="1"/>
</dbReference>
<keyword evidence="4" id="KW-0732">Signal</keyword>
<dbReference type="SUPFAM" id="SSF52266">
    <property type="entry name" value="SGNH hydrolase"/>
    <property type="match status" value="1"/>
</dbReference>
<dbReference type="InterPro" id="IPR035669">
    <property type="entry name" value="SGNH_plant_lipase-like"/>
</dbReference>
<dbReference type="OrthoDB" id="1600564at2759"/>
<dbReference type="AlphaFoldDB" id="A0A9Q1QGZ8"/>
<evidence type="ECO:0000256" key="1">
    <source>
        <dbReference type="ARBA" id="ARBA00004613"/>
    </source>
</evidence>
<dbReference type="EMBL" id="JAKOGI010000174">
    <property type="protein sequence ID" value="KAJ8441181.1"/>
    <property type="molecule type" value="Genomic_DNA"/>
</dbReference>
<dbReference type="Pfam" id="PF00657">
    <property type="entry name" value="Lipase_GDSL"/>
    <property type="match status" value="1"/>
</dbReference>
<keyword evidence="3" id="KW-0964">Secreted</keyword>
<dbReference type="Proteomes" id="UP001153076">
    <property type="component" value="Unassembled WGS sequence"/>
</dbReference>
<evidence type="ECO:0000256" key="2">
    <source>
        <dbReference type="ARBA" id="ARBA00008668"/>
    </source>
</evidence>
<sequence>MEKLCMVRRLLRKWASISALVLIGGLIFLNGGVLSEPQFSAMFVFGDSLIDNGNNNFINSQAKANFWPYGIDFFQGPTGRFTNGKTCIDFLAELIGLPYLPPYAIPFAVGRDIINGVNFASAAGGILEQSGQALGDRFSFSRQVENFGIIKRQLQNQLNDTDLQHYLEKALAVLILGSNDYINNYLIPSYGSRAKYKPEQFADLLITHYTKHLMVRDQPAGHQLHLAVFSPWVRSWGSNFLSCALHDQGLRRFFVAGVPALGCSPAQRTVARTPAGKCVNFSNDVAQMFNTRLKTLVDRLNATHADATFIYGDTFNAFMEILGHPSKYGLSVVNEACCGSGRNRAEKTCFPLSIPCMNREQYAFWDGYHPTQAVHRVLALMAYNGPDSLSYPINLHQMAHI</sequence>
<gene>
    <name evidence="8" type="ORF">Cgig2_024910</name>
</gene>
<keyword evidence="6" id="KW-0442">Lipid degradation</keyword>
<evidence type="ECO:0000256" key="6">
    <source>
        <dbReference type="ARBA" id="ARBA00022963"/>
    </source>
</evidence>
<proteinExistence type="inferred from homology"/>
<dbReference type="InterPro" id="IPR051238">
    <property type="entry name" value="GDSL_esterase/lipase"/>
</dbReference>
<dbReference type="Gene3D" id="3.40.50.1110">
    <property type="entry name" value="SGNH hydrolase"/>
    <property type="match status" value="1"/>
</dbReference>
<comment type="subcellular location">
    <subcellularLocation>
        <location evidence="1">Secreted</location>
    </subcellularLocation>
</comment>
<protein>
    <submittedName>
        <fullName evidence="8">Uncharacterized protein</fullName>
    </submittedName>
</protein>
<keyword evidence="9" id="KW-1185">Reference proteome</keyword>
<dbReference type="CDD" id="cd01837">
    <property type="entry name" value="SGNH_plant_lipase_like"/>
    <property type="match status" value="1"/>
</dbReference>
<evidence type="ECO:0000256" key="3">
    <source>
        <dbReference type="ARBA" id="ARBA00022525"/>
    </source>
</evidence>
<evidence type="ECO:0000256" key="5">
    <source>
        <dbReference type="ARBA" id="ARBA00022801"/>
    </source>
</evidence>
<evidence type="ECO:0000313" key="8">
    <source>
        <dbReference type="EMBL" id="KAJ8441181.1"/>
    </source>
</evidence>
<keyword evidence="7" id="KW-0443">Lipid metabolism</keyword>
<keyword evidence="5" id="KW-0378">Hydrolase</keyword>
<dbReference type="GO" id="GO:0016788">
    <property type="term" value="F:hydrolase activity, acting on ester bonds"/>
    <property type="evidence" value="ECO:0007669"/>
    <property type="project" value="InterPro"/>
</dbReference>
<dbReference type="GO" id="GO:0016042">
    <property type="term" value="P:lipid catabolic process"/>
    <property type="evidence" value="ECO:0007669"/>
    <property type="project" value="UniProtKB-KW"/>
</dbReference>
<dbReference type="InterPro" id="IPR001087">
    <property type="entry name" value="GDSL"/>
</dbReference>
<organism evidence="8 9">
    <name type="scientific">Carnegiea gigantea</name>
    <dbReference type="NCBI Taxonomy" id="171969"/>
    <lineage>
        <taxon>Eukaryota</taxon>
        <taxon>Viridiplantae</taxon>
        <taxon>Streptophyta</taxon>
        <taxon>Embryophyta</taxon>
        <taxon>Tracheophyta</taxon>
        <taxon>Spermatophyta</taxon>
        <taxon>Magnoliopsida</taxon>
        <taxon>eudicotyledons</taxon>
        <taxon>Gunneridae</taxon>
        <taxon>Pentapetalae</taxon>
        <taxon>Caryophyllales</taxon>
        <taxon>Cactineae</taxon>
        <taxon>Cactaceae</taxon>
        <taxon>Cactoideae</taxon>
        <taxon>Echinocereeae</taxon>
        <taxon>Carnegiea</taxon>
    </lineage>
</organism>